<gene>
    <name evidence="3" type="ORF">C791_7843</name>
</gene>
<organism evidence="3 4">
    <name type="scientific">Amycolatopsis azurea DSM 43854</name>
    <dbReference type="NCBI Taxonomy" id="1238180"/>
    <lineage>
        <taxon>Bacteria</taxon>
        <taxon>Bacillati</taxon>
        <taxon>Actinomycetota</taxon>
        <taxon>Actinomycetes</taxon>
        <taxon>Pseudonocardiales</taxon>
        <taxon>Pseudonocardiaceae</taxon>
        <taxon>Amycolatopsis</taxon>
    </lineage>
</organism>
<feature type="transmembrane region" description="Helical" evidence="2">
    <location>
        <begin position="179"/>
        <end position="200"/>
    </location>
</feature>
<evidence type="ECO:0000256" key="1">
    <source>
        <dbReference type="SAM" id="MobiDB-lite"/>
    </source>
</evidence>
<feature type="transmembrane region" description="Helical" evidence="2">
    <location>
        <begin position="125"/>
        <end position="151"/>
    </location>
</feature>
<feature type="transmembrane region" description="Helical" evidence="2">
    <location>
        <begin position="313"/>
        <end position="333"/>
    </location>
</feature>
<evidence type="ECO:0000256" key="2">
    <source>
        <dbReference type="SAM" id="Phobius"/>
    </source>
</evidence>
<feature type="transmembrane region" description="Helical" evidence="2">
    <location>
        <begin position="290"/>
        <end position="306"/>
    </location>
</feature>
<keyword evidence="2" id="KW-0472">Membrane</keyword>
<feature type="transmembrane region" description="Helical" evidence="2">
    <location>
        <begin position="339"/>
        <end position="357"/>
    </location>
</feature>
<accession>M2Q8H9</accession>
<feature type="region of interest" description="Disordered" evidence="1">
    <location>
        <begin position="366"/>
        <end position="390"/>
    </location>
</feature>
<proteinExistence type="predicted"/>
<feature type="transmembrane region" description="Helical" evidence="2">
    <location>
        <begin position="266"/>
        <end position="284"/>
    </location>
</feature>
<keyword evidence="2" id="KW-1133">Transmembrane helix</keyword>
<name>M2Q8H9_9PSEU</name>
<evidence type="ECO:0000313" key="4">
    <source>
        <dbReference type="Proteomes" id="UP000014137"/>
    </source>
</evidence>
<feature type="transmembrane region" description="Helical" evidence="2">
    <location>
        <begin position="93"/>
        <end position="113"/>
    </location>
</feature>
<dbReference type="PATRIC" id="fig|1238180.3.peg.7316"/>
<feature type="transmembrane region" description="Helical" evidence="2">
    <location>
        <begin position="236"/>
        <end position="254"/>
    </location>
</feature>
<dbReference type="Proteomes" id="UP000014137">
    <property type="component" value="Unassembled WGS sequence"/>
</dbReference>
<sequence length="390" mass="43979">MINFISYAPLELRAHEKAWGDALNYYAMSEHTGAQVDNPFALRMLSPWLVHMGGKISGLALDTVWVGFTFVITLACTVVFFEFCRRQLKLQTFTSALAAIALGCTFWYGPYAFSNPYLVDPLNNLLYLVALWLLLRRKLVWFTVVVILGAINKETTLLLAPLYPLLTWTRTRSLRDRQVLAGIVAVLIAAVAYIAFRLWAQSLIGGTYGFGSGQANKGLLSNIYFALSSNKRGEHAALFDTFHFFWILFAYGLYHQYRKHGPRNELLIAGGWLILCCLAGRMVATDTQRVFVMLAPLVIALVAITLDNQRTNARQLLTGILVFLYLALNLQFVPNETKFLVEIIGLGLFALLIIPRFRVLPTRDRPENSGDDHFISHRGTLDHPIAPHRR</sequence>
<reference evidence="3 4" key="1">
    <citation type="submission" date="2012-10" db="EMBL/GenBank/DDBJ databases">
        <title>Genome assembly of Amycolatopsis azurea DSM 43854.</title>
        <authorList>
            <person name="Khatri I."/>
            <person name="Kaur I."/>
            <person name="Subramanian S."/>
            <person name="Mayilraj S."/>
        </authorList>
    </citation>
    <scope>NUCLEOTIDE SEQUENCE [LARGE SCALE GENOMIC DNA]</scope>
    <source>
        <strain evidence="3 4">DSM 43854</strain>
    </source>
</reference>
<protein>
    <submittedName>
        <fullName evidence="3">Uncharacterized protein</fullName>
    </submittedName>
</protein>
<feature type="transmembrane region" description="Helical" evidence="2">
    <location>
        <begin position="56"/>
        <end position="81"/>
    </location>
</feature>
<dbReference type="AlphaFoldDB" id="M2Q8H9"/>
<comment type="caution">
    <text evidence="3">The sequence shown here is derived from an EMBL/GenBank/DDBJ whole genome shotgun (WGS) entry which is preliminary data.</text>
</comment>
<evidence type="ECO:0000313" key="3">
    <source>
        <dbReference type="EMBL" id="EMD22961.1"/>
    </source>
</evidence>
<keyword evidence="2" id="KW-0812">Transmembrane</keyword>
<feature type="compositionally biased region" description="Basic and acidic residues" evidence="1">
    <location>
        <begin position="366"/>
        <end position="381"/>
    </location>
</feature>
<dbReference type="EMBL" id="ANMG01000084">
    <property type="protein sequence ID" value="EMD22961.1"/>
    <property type="molecule type" value="Genomic_DNA"/>
</dbReference>